<dbReference type="Gene3D" id="1.20.120.530">
    <property type="entry name" value="GntR ligand-binding domain-like"/>
    <property type="match status" value="1"/>
</dbReference>
<dbReference type="PANTHER" id="PTHR43537">
    <property type="entry name" value="TRANSCRIPTIONAL REGULATOR, GNTR FAMILY"/>
    <property type="match status" value="1"/>
</dbReference>
<dbReference type="InterPro" id="IPR036388">
    <property type="entry name" value="WH-like_DNA-bd_sf"/>
</dbReference>
<dbReference type="Pfam" id="PF07729">
    <property type="entry name" value="FCD"/>
    <property type="match status" value="1"/>
</dbReference>
<proteinExistence type="predicted"/>
<keyword evidence="6" id="KW-1185">Reference proteome</keyword>
<organism evidence="5 6">
    <name type="scientific">Thermocatellispora tengchongensis</name>
    <dbReference type="NCBI Taxonomy" id="1073253"/>
    <lineage>
        <taxon>Bacteria</taxon>
        <taxon>Bacillati</taxon>
        <taxon>Actinomycetota</taxon>
        <taxon>Actinomycetes</taxon>
        <taxon>Streptosporangiales</taxon>
        <taxon>Streptosporangiaceae</taxon>
        <taxon>Thermocatellispora</taxon>
    </lineage>
</organism>
<dbReference type="InterPro" id="IPR036390">
    <property type="entry name" value="WH_DNA-bd_sf"/>
</dbReference>
<dbReference type="InterPro" id="IPR000524">
    <property type="entry name" value="Tscrpt_reg_HTH_GntR"/>
</dbReference>
<dbReference type="Gene3D" id="1.10.10.10">
    <property type="entry name" value="Winged helix-like DNA-binding domain superfamily/Winged helix DNA-binding domain"/>
    <property type="match status" value="1"/>
</dbReference>
<dbReference type="SMART" id="SM00345">
    <property type="entry name" value="HTH_GNTR"/>
    <property type="match status" value="1"/>
</dbReference>
<evidence type="ECO:0000313" key="6">
    <source>
        <dbReference type="Proteomes" id="UP000578449"/>
    </source>
</evidence>
<evidence type="ECO:0000256" key="3">
    <source>
        <dbReference type="ARBA" id="ARBA00023163"/>
    </source>
</evidence>
<name>A0A840PKH4_9ACTN</name>
<dbReference type="Pfam" id="PF00392">
    <property type="entry name" value="GntR"/>
    <property type="match status" value="1"/>
</dbReference>
<keyword evidence="2 5" id="KW-0238">DNA-binding</keyword>
<evidence type="ECO:0000256" key="1">
    <source>
        <dbReference type="ARBA" id="ARBA00023015"/>
    </source>
</evidence>
<dbReference type="SUPFAM" id="SSF46785">
    <property type="entry name" value="Winged helix' DNA-binding domain"/>
    <property type="match status" value="1"/>
</dbReference>
<dbReference type="InterPro" id="IPR011711">
    <property type="entry name" value="GntR_C"/>
</dbReference>
<dbReference type="PROSITE" id="PS50949">
    <property type="entry name" value="HTH_GNTR"/>
    <property type="match status" value="1"/>
</dbReference>
<reference evidence="5 6" key="1">
    <citation type="submission" date="2020-08" db="EMBL/GenBank/DDBJ databases">
        <title>Genomic Encyclopedia of Type Strains, Phase IV (KMG-IV): sequencing the most valuable type-strain genomes for metagenomic binning, comparative biology and taxonomic classification.</title>
        <authorList>
            <person name="Goeker M."/>
        </authorList>
    </citation>
    <scope>NUCLEOTIDE SEQUENCE [LARGE SCALE GENOMIC DNA]</scope>
    <source>
        <strain evidence="5 6">DSM 45615</strain>
    </source>
</reference>
<feature type="domain" description="HTH gntR-type" evidence="4">
    <location>
        <begin position="13"/>
        <end position="79"/>
    </location>
</feature>
<dbReference type="PANTHER" id="PTHR43537:SF49">
    <property type="entry name" value="TRANSCRIPTIONAL REGULATORY PROTEIN"/>
    <property type="match status" value="1"/>
</dbReference>
<gene>
    <name evidence="5" type="ORF">HNP84_008167</name>
</gene>
<protein>
    <submittedName>
        <fullName evidence="5">DNA-binding GntR family transcriptional regulator</fullName>
    </submittedName>
</protein>
<dbReference type="GO" id="GO:0003677">
    <property type="term" value="F:DNA binding"/>
    <property type="evidence" value="ECO:0007669"/>
    <property type="project" value="UniProtKB-KW"/>
</dbReference>
<keyword evidence="1" id="KW-0805">Transcription regulation</keyword>
<dbReference type="GO" id="GO:0003700">
    <property type="term" value="F:DNA-binding transcription factor activity"/>
    <property type="evidence" value="ECO:0007669"/>
    <property type="project" value="InterPro"/>
</dbReference>
<dbReference type="RefSeq" id="WP_185055286.1">
    <property type="nucleotide sequence ID" value="NZ_BAABIX010000019.1"/>
</dbReference>
<keyword evidence="3" id="KW-0804">Transcription</keyword>
<accession>A0A840PKH4</accession>
<dbReference type="SUPFAM" id="SSF48008">
    <property type="entry name" value="GntR ligand-binding domain-like"/>
    <property type="match status" value="1"/>
</dbReference>
<dbReference type="InterPro" id="IPR008920">
    <property type="entry name" value="TF_FadR/GntR_C"/>
</dbReference>
<comment type="caution">
    <text evidence="5">The sequence shown here is derived from an EMBL/GenBank/DDBJ whole genome shotgun (WGS) entry which is preliminary data.</text>
</comment>
<evidence type="ECO:0000256" key="2">
    <source>
        <dbReference type="ARBA" id="ARBA00023125"/>
    </source>
</evidence>
<evidence type="ECO:0000259" key="4">
    <source>
        <dbReference type="PROSITE" id="PS50949"/>
    </source>
</evidence>
<dbReference type="Proteomes" id="UP000578449">
    <property type="component" value="Unassembled WGS sequence"/>
</dbReference>
<dbReference type="EMBL" id="JACHGN010000023">
    <property type="protein sequence ID" value="MBB5138413.1"/>
    <property type="molecule type" value="Genomic_DNA"/>
</dbReference>
<sequence>MNASPLPFIDRPENLTDRVLRAIRDSIVDRTLSPGSRVSEAQVAAMLNVSKTPVREALLRLKHVGLVEPCERGLQVVRPSVGAIRDAYEFRAGLERTSSWYAANRADSRERERLVHLARQSLKAAEAHEAAAFRRHDRDFHHTIAAASRNAVLAQSIDDALVLTSVLRERDVPASQDSVSCAHEHVSIAQAVLAGQAERAAQLMSDHVLHVMSIVLAAHTNAEPETSA</sequence>
<evidence type="ECO:0000313" key="5">
    <source>
        <dbReference type="EMBL" id="MBB5138413.1"/>
    </source>
</evidence>
<dbReference type="SMART" id="SM00895">
    <property type="entry name" value="FCD"/>
    <property type="match status" value="1"/>
</dbReference>
<dbReference type="AlphaFoldDB" id="A0A840PKH4"/>